<dbReference type="EMBL" id="JAINUG010000065">
    <property type="protein sequence ID" value="KAJ8402151.1"/>
    <property type="molecule type" value="Genomic_DNA"/>
</dbReference>
<name>A0AAD7SGI8_9TELE</name>
<gene>
    <name evidence="2" type="ORF">AAFF_G00370160</name>
</gene>
<accession>A0AAD7SGI8</accession>
<feature type="compositionally biased region" description="Low complexity" evidence="1">
    <location>
        <begin position="96"/>
        <end position="110"/>
    </location>
</feature>
<comment type="caution">
    <text evidence="2">The sequence shown here is derived from an EMBL/GenBank/DDBJ whole genome shotgun (WGS) entry which is preliminary data.</text>
</comment>
<keyword evidence="3" id="KW-1185">Reference proteome</keyword>
<reference evidence="2" key="1">
    <citation type="journal article" date="2023" name="Science">
        <title>Genome structures resolve the early diversification of teleost fishes.</title>
        <authorList>
            <person name="Parey E."/>
            <person name="Louis A."/>
            <person name="Montfort J."/>
            <person name="Bouchez O."/>
            <person name="Roques C."/>
            <person name="Iampietro C."/>
            <person name="Lluch J."/>
            <person name="Castinel A."/>
            <person name="Donnadieu C."/>
            <person name="Desvignes T."/>
            <person name="Floi Bucao C."/>
            <person name="Jouanno E."/>
            <person name="Wen M."/>
            <person name="Mejri S."/>
            <person name="Dirks R."/>
            <person name="Jansen H."/>
            <person name="Henkel C."/>
            <person name="Chen W.J."/>
            <person name="Zahm M."/>
            <person name="Cabau C."/>
            <person name="Klopp C."/>
            <person name="Thompson A.W."/>
            <person name="Robinson-Rechavi M."/>
            <person name="Braasch I."/>
            <person name="Lecointre G."/>
            <person name="Bobe J."/>
            <person name="Postlethwait J.H."/>
            <person name="Berthelot C."/>
            <person name="Roest Crollius H."/>
            <person name="Guiguen Y."/>
        </authorList>
    </citation>
    <scope>NUCLEOTIDE SEQUENCE</scope>
    <source>
        <strain evidence="2">NC1722</strain>
    </source>
</reference>
<proteinExistence type="predicted"/>
<dbReference type="AlphaFoldDB" id="A0AAD7SGI8"/>
<evidence type="ECO:0000313" key="3">
    <source>
        <dbReference type="Proteomes" id="UP001221898"/>
    </source>
</evidence>
<organism evidence="2 3">
    <name type="scientific">Aldrovandia affinis</name>
    <dbReference type="NCBI Taxonomy" id="143900"/>
    <lineage>
        <taxon>Eukaryota</taxon>
        <taxon>Metazoa</taxon>
        <taxon>Chordata</taxon>
        <taxon>Craniata</taxon>
        <taxon>Vertebrata</taxon>
        <taxon>Euteleostomi</taxon>
        <taxon>Actinopterygii</taxon>
        <taxon>Neopterygii</taxon>
        <taxon>Teleostei</taxon>
        <taxon>Notacanthiformes</taxon>
        <taxon>Halosauridae</taxon>
        <taxon>Aldrovandia</taxon>
    </lineage>
</organism>
<protein>
    <submittedName>
        <fullName evidence="2">Uncharacterized protein</fullName>
    </submittedName>
</protein>
<evidence type="ECO:0000313" key="2">
    <source>
        <dbReference type="EMBL" id="KAJ8402151.1"/>
    </source>
</evidence>
<evidence type="ECO:0000256" key="1">
    <source>
        <dbReference type="SAM" id="MobiDB-lite"/>
    </source>
</evidence>
<sequence length="110" mass="11904">MTLISSLLRVTLNDACMTLMWLSGIWYKQREQGSSAALAPYGRVAHPHMKPAPWGSWRPHGNGLGSVGRMNSAGPPTQSSCLRPKPPPPHWQLQAPSPLSSHLGSPGEIM</sequence>
<dbReference type="Proteomes" id="UP001221898">
    <property type="component" value="Unassembled WGS sequence"/>
</dbReference>
<feature type="region of interest" description="Disordered" evidence="1">
    <location>
        <begin position="50"/>
        <end position="110"/>
    </location>
</feature>